<feature type="compositionally biased region" description="Low complexity" evidence="1">
    <location>
        <begin position="24"/>
        <end position="43"/>
    </location>
</feature>
<feature type="compositionally biased region" description="Low complexity" evidence="1">
    <location>
        <begin position="51"/>
        <end position="64"/>
    </location>
</feature>
<organism evidence="2 3">
    <name type="scientific">Epidermidibacterium keratini</name>
    <dbReference type="NCBI Taxonomy" id="1891644"/>
    <lineage>
        <taxon>Bacteria</taxon>
        <taxon>Bacillati</taxon>
        <taxon>Actinomycetota</taxon>
        <taxon>Actinomycetes</taxon>
        <taxon>Sporichthyales</taxon>
        <taxon>Sporichthyaceae</taxon>
        <taxon>Epidermidibacterium</taxon>
    </lineage>
</organism>
<evidence type="ECO:0000313" key="2">
    <source>
        <dbReference type="EMBL" id="QHC02094.1"/>
    </source>
</evidence>
<protein>
    <recommendedName>
        <fullName evidence="4">DUF5642 domain-containing protein</fullName>
    </recommendedName>
</protein>
<accession>A0A7L4YT50</accession>
<keyword evidence="3" id="KW-1185">Reference proteome</keyword>
<dbReference type="KEGG" id="eke:EK0264_18670"/>
<gene>
    <name evidence="2" type="ORF">EK0264_18670</name>
</gene>
<sequence>MNLTRALRNSSGVVVAFTLLLSGCSSDSSDSGSSDSGSSDSGSSGSGSSGSGEQSQQSSSKESQPAADFDQTAAKDALLVESDLPPGYSAFPDDQLAQGAEQAGGMGGALDGVSIEPKSCEVVMKAVLGGADLASVAEQAAVRVFSSSSAGIVSQIIAPTDLLTGYTVPESFANECSNITMTMPDGSTSEASTTKVDVQSYGEATNAFITDLTMNFNGQSINLQSGSAYVEGTSAGMALGVTGDSEGGDLEAQLSELLDKAYAKAEPVLG</sequence>
<dbReference type="PROSITE" id="PS51257">
    <property type="entry name" value="PROKAR_LIPOPROTEIN"/>
    <property type="match status" value="1"/>
</dbReference>
<proteinExistence type="predicted"/>
<reference evidence="2 3" key="1">
    <citation type="journal article" date="2018" name="Int. J. Syst. Evol. Microbiol.">
        <title>Epidermidibacterium keratini gen. nov., sp. nov., a member of the family Sporichthyaceae, isolated from keratin epidermis.</title>
        <authorList>
            <person name="Lee D.G."/>
            <person name="Trujillo M.E."/>
            <person name="Kang S."/>
            <person name="Nam J.J."/>
            <person name="Kim Y.J."/>
        </authorList>
    </citation>
    <scope>NUCLEOTIDE SEQUENCE [LARGE SCALE GENOMIC DNA]</scope>
    <source>
        <strain evidence="2 3">EPI-7</strain>
    </source>
</reference>
<evidence type="ECO:0008006" key="4">
    <source>
        <dbReference type="Google" id="ProtNLM"/>
    </source>
</evidence>
<name>A0A7L4YT50_9ACTN</name>
<evidence type="ECO:0000256" key="1">
    <source>
        <dbReference type="SAM" id="MobiDB-lite"/>
    </source>
</evidence>
<dbReference type="RefSeq" id="WP_159547218.1">
    <property type="nucleotide sequence ID" value="NZ_CP047156.1"/>
</dbReference>
<dbReference type="Proteomes" id="UP000463857">
    <property type="component" value="Chromosome"/>
</dbReference>
<feature type="region of interest" description="Disordered" evidence="1">
    <location>
        <begin position="24"/>
        <end position="69"/>
    </location>
</feature>
<evidence type="ECO:0000313" key="3">
    <source>
        <dbReference type="Proteomes" id="UP000463857"/>
    </source>
</evidence>
<dbReference type="EMBL" id="CP047156">
    <property type="protein sequence ID" value="QHC02094.1"/>
    <property type="molecule type" value="Genomic_DNA"/>
</dbReference>
<dbReference type="InParanoid" id="A0A7L4YT50"/>
<dbReference type="AlphaFoldDB" id="A0A7L4YT50"/>